<reference evidence="3" key="1">
    <citation type="submission" date="2020-01" db="EMBL/GenBank/DDBJ databases">
        <title>'Steroidobacter agaridevorans' sp. nov., agar-degrading bacteria isolated from rhizosphere soils.</title>
        <authorList>
            <person name="Ikenaga M."/>
            <person name="Kataoka M."/>
            <person name="Murouchi A."/>
            <person name="Katsuragi S."/>
            <person name="Sakai M."/>
        </authorList>
    </citation>
    <scope>NUCLEOTIDE SEQUENCE [LARGE SCALE GENOMIC DNA]</scope>
    <source>
        <strain evidence="3">YU21-B</strain>
    </source>
</reference>
<dbReference type="AlphaFoldDB" id="A0A829YKB8"/>
<protein>
    <submittedName>
        <fullName evidence="2">Uncharacterized protein</fullName>
    </submittedName>
</protein>
<evidence type="ECO:0000256" key="1">
    <source>
        <dbReference type="SAM" id="Phobius"/>
    </source>
</evidence>
<dbReference type="Proteomes" id="UP000445000">
    <property type="component" value="Unassembled WGS sequence"/>
</dbReference>
<keyword evidence="1" id="KW-1133">Transmembrane helix</keyword>
<name>A0A829YKB8_9GAMM</name>
<sequence>MSVFSEAAIAELGDHICKEIEFVLQKAKSISKEDRADIVSRKHVRQAIDQLRAHPRTSKFSKICGLIGSLLSGCALQFFATPGIENQSFVSIAIAATLLGLGTFAAAWHIGKD</sequence>
<accession>A0A829YKB8</accession>
<proteinExistence type="predicted"/>
<organism evidence="2 3">
    <name type="scientific">Steroidobacter agaridevorans</name>
    <dbReference type="NCBI Taxonomy" id="2695856"/>
    <lineage>
        <taxon>Bacteria</taxon>
        <taxon>Pseudomonadati</taxon>
        <taxon>Pseudomonadota</taxon>
        <taxon>Gammaproteobacteria</taxon>
        <taxon>Steroidobacterales</taxon>
        <taxon>Steroidobacteraceae</taxon>
        <taxon>Steroidobacter</taxon>
    </lineage>
</organism>
<keyword evidence="3" id="KW-1185">Reference proteome</keyword>
<evidence type="ECO:0000313" key="3">
    <source>
        <dbReference type="Proteomes" id="UP000445000"/>
    </source>
</evidence>
<keyword evidence="1" id="KW-0472">Membrane</keyword>
<dbReference type="EMBL" id="BLJN01000006">
    <property type="protein sequence ID" value="GFE83690.1"/>
    <property type="molecule type" value="Genomic_DNA"/>
</dbReference>
<feature type="transmembrane region" description="Helical" evidence="1">
    <location>
        <begin position="60"/>
        <end position="80"/>
    </location>
</feature>
<keyword evidence="1" id="KW-0812">Transmembrane</keyword>
<comment type="caution">
    <text evidence="2">The sequence shown here is derived from an EMBL/GenBank/DDBJ whole genome shotgun (WGS) entry which is preliminary data.</text>
</comment>
<dbReference type="RefSeq" id="WP_161815279.1">
    <property type="nucleotide sequence ID" value="NZ_BLJN01000006.1"/>
</dbReference>
<feature type="transmembrane region" description="Helical" evidence="1">
    <location>
        <begin position="92"/>
        <end position="111"/>
    </location>
</feature>
<evidence type="ECO:0000313" key="2">
    <source>
        <dbReference type="EMBL" id="GFE83690.1"/>
    </source>
</evidence>
<gene>
    <name evidence="2" type="ORF">GCM10011487_56900</name>
</gene>